<evidence type="ECO:0000313" key="2">
    <source>
        <dbReference type="EMBL" id="AVH79659.1"/>
    </source>
</evidence>
<reference evidence="2" key="1">
    <citation type="journal article" date="2018" name="Science">
        <title>Natural noncanonical protein splicing yields products with diverse ?-amino acid residues.</title>
        <authorList>
            <person name="Morinaka B.I."/>
            <person name="Lakis E."/>
            <person name="Verest M."/>
            <person name="Helf M.J."/>
            <person name="Scalvenzi T."/>
            <person name="Vagstad A.L."/>
            <person name="Sims J."/>
            <person name="Sunagawa S."/>
            <person name="Gugger M."/>
            <person name="Piel J."/>
        </authorList>
    </citation>
    <scope>NUCLEOTIDE SEQUENCE</scope>
    <source>
        <strain evidence="2">PCC 7121</strain>
    </source>
</reference>
<name>A0A2P0ZGY0_DESMC</name>
<organism evidence="2">
    <name type="scientific">Desmonostoc muscorum PCC 7121</name>
    <dbReference type="NCBI Taxonomy" id="197230"/>
    <lineage>
        <taxon>Bacteria</taxon>
        <taxon>Bacillati</taxon>
        <taxon>Cyanobacteriota</taxon>
        <taxon>Cyanophyceae</taxon>
        <taxon>Nostocales</taxon>
        <taxon>Nostocaceae</taxon>
        <taxon>Desmonostoc</taxon>
    </lineage>
</organism>
<dbReference type="EMBL" id="MG373779">
    <property type="protein sequence ID" value="AVH79659.1"/>
    <property type="molecule type" value="Genomic_DNA"/>
</dbReference>
<evidence type="ECO:0000256" key="1">
    <source>
        <dbReference type="SAM" id="Phobius"/>
    </source>
</evidence>
<keyword evidence="1" id="KW-0472">Membrane</keyword>
<keyword evidence="1" id="KW-0812">Transmembrane</keyword>
<sequence length="67" mass="6891">MASIAISDIHPAGYDLLFDGESYMTDLNSNELDRVIGGTEPVSLFFLGAAVVIGAGALGYAVGRALS</sequence>
<dbReference type="AlphaFoldDB" id="A0A2P0ZGY0"/>
<protein>
    <recommendedName>
        <fullName evidence="3">Class IIb bacteriocin, lactobin A/cerein 7B family</fullName>
    </recommendedName>
</protein>
<keyword evidence="1" id="KW-1133">Transmembrane helix</keyword>
<evidence type="ECO:0008006" key="3">
    <source>
        <dbReference type="Google" id="ProtNLM"/>
    </source>
</evidence>
<proteinExistence type="predicted"/>
<feature type="transmembrane region" description="Helical" evidence="1">
    <location>
        <begin position="42"/>
        <end position="62"/>
    </location>
</feature>
<accession>A0A2P0ZGY0</accession>